<sequence length="500" mass="57043">LIYTQTQLFRRFCFLFLSMFRIEDVDTCHDQSVQRESDESEYRSSSDEGSPLGRRTIGESNFCRDSKLTGNNLSSGWRSSWTRRVCCSEILLEPHYEGRMCNEVIDHVSSELLFIFPINDQNLFQIIRKDGNLSRIRILREIQMFHMCNGHPNIVRLIEYFEDDNKFYMIFEKMRGGPLLQHIQQRVLFTERDASMVVRDVVSALHFLHGKGIAHRDLKPENILCTSATSATPVKLCDLDLASLCQMNSDAFSDLNKNEMQSPVGSAEFMAPEVVDAFMGEKLSYDKRCDLWSLGVIVYLLLCGYPPFYGKCSNEDCKWHDGLSCADCQEWLFCHIQSGRYSFPEQDWSIISVDAKDLIQHLLVRDADHRYSVDDVLTHPWINKEVPDTALQTPHVLRGEESARNLNTLAENFAVVGMMSFRKSQELRNSLDLIARQKRDIAVVHTKAKSVTNSVDRLLNTSGPSASTCKPLGHSSCITMGHENANVQRKVSDDVVSVKV</sequence>
<dbReference type="InterPro" id="IPR050205">
    <property type="entry name" value="CDPK_Ser/Thr_kinases"/>
</dbReference>
<name>A0A0V0ZM71_9BILA</name>
<dbReference type="Proteomes" id="UP000054783">
    <property type="component" value="Unassembled WGS sequence"/>
</dbReference>
<evidence type="ECO:0000259" key="8">
    <source>
        <dbReference type="PROSITE" id="PS50011"/>
    </source>
</evidence>
<keyword evidence="6" id="KW-0067">ATP-binding</keyword>
<comment type="similarity">
    <text evidence="1">Belongs to the protein kinase superfamily. CAMK Ser/Thr protein kinase family.</text>
</comment>
<dbReference type="EMBL" id="JYDQ01000143">
    <property type="protein sequence ID" value="KRY13262.1"/>
    <property type="molecule type" value="Genomic_DNA"/>
</dbReference>
<accession>A0A0V0ZM71</accession>
<evidence type="ECO:0000256" key="5">
    <source>
        <dbReference type="ARBA" id="ARBA00022777"/>
    </source>
</evidence>
<dbReference type="Gene3D" id="3.30.200.20">
    <property type="entry name" value="Phosphorylase Kinase, domain 1"/>
    <property type="match status" value="1"/>
</dbReference>
<feature type="domain" description="Protein kinase" evidence="8">
    <location>
        <begin position="46"/>
        <end position="382"/>
    </location>
</feature>
<dbReference type="STRING" id="990121.A0A0V0ZM71"/>
<dbReference type="PROSITE" id="PS00108">
    <property type="entry name" value="PROTEIN_KINASE_ST"/>
    <property type="match status" value="1"/>
</dbReference>
<keyword evidence="5 9" id="KW-0418">Kinase</keyword>
<evidence type="ECO:0000256" key="3">
    <source>
        <dbReference type="ARBA" id="ARBA00022679"/>
    </source>
</evidence>
<dbReference type="Gene3D" id="1.10.510.10">
    <property type="entry name" value="Transferase(Phosphotransferase) domain 1"/>
    <property type="match status" value="1"/>
</dbReference>
<reference evidence="9 10" key="1">
    <citation type="submission" date="2015-01" db="EMBL/GenBank/DDBJ databases">
        <title>Evolution of Trichinella species and genotypes.</title>
        <authorList>
            <person name="Korhonen P.K."/>
            <person name="Edoardo P."/>
            <person name="Giuseppe L.R."/>
            <person name="Gasser R.B."/>
        </authorList>
    </citation>
    <scope>NUCLEOTIDE SEQUENCE [LARGE SCALE GENOMIC DNA]</scope>
    <source>
        <strain evidence="9">ISS2496</strain>
    </source>
</reference>
<dbReference type="SMART" id="SM00220">
    <property type="entry name" value="S_TKc"/>
    <property type="match status" value="1"/>
</dbReference>
<feature type="region of interest" description="Disordered" evidence="7">
    <location>
        <begin position="36"/>
        <end position="58"/>
    </location>
</feature>
<dbReference type="AlphaFoldDB" id="A0A0V0ZM71"/>
<evidence type="ECO:0000256" key="6">
    <source>
        <dbReference type="ARBA" id="ARBA00022840"/>
    </source>
</evidence>
<feature type="non-terminal residue" evidence="9">
    <location>
        <position position="1"/>
    </location>
</feature>
<dbReference type="Pfam" id="PF00069">
    <property type="entry name" value="Pkinase"/>
    <property type="match status" value="1"/>
</dbReference>
<evidence type="ECO:0000256" key="2">
    <source>
        <dbReference type="ARBA" id="ARBA00022527"/>
    </source>
</evidence>
<organism evidence="9 10">
    <name type="scientific">Trichinella patagoniensis</name>
    <dbReference type="NCBI Taxonomy" id="990121"/>
    <lineage>
        <taxon>Eukaryota</taxon>
        <taxon>Metazoa</taxon>
        <taxon>Ecdysozoa</taxon>
        <taxon>Nematoda</taxon>
        <taxon>Enoplea</taxon>
        <taxon>Dorylaimia</taxon>
        <taxon>Trichinellida</taxon>
        <taxon>Trichinellidae</taxon>
        <taxon>Trichinella</taxon>
    </lineage>
</organism>
<evidence type="ECO:0000256" key="1">
    <source>
        <dbReference type="ARBA" id="ARBA00006692"/>
    </source>
</evidence>
<dbReference type="InterPro" id="IPR008271">
    <property type="entry name" value="Ser/Thr_kinase_AS"/>
</dbReference>
<dbReference type="PANTHER" id="PTHR24349">
    <property type="entry name" value="SERINE/THREONINE-PROTEIN KINASE"/>
    <property type="match status" value="1"/>
</dbReference>
<dbReference type="InterPro" id="IPR000719">
    <property type="entry name" value="Prot_kinase_dom"/>
</dbReference>
<keyword evidence="3" id="KW-0808">Transferase</keyword>
<protein>
    <submittedName>
        <fullName evidence="9">MAP kinase-interacting serine/threonine-protein kinase 1</fullName>
    </submittedName>
</protein>
<keyword evidence="10" id="KW-1185">Reference proteome</keyword>
<gene>
    <name evidence="9" type="primary">Mknk1</name>
    <name evidence="9" type="ORF">T12_13973</name>
</gene>
<comment type="caution">
    <text evidence="9">The sequence shown here is derived from an EMBL/GenBank/DDBJ whole genome shotgun (WGS) entry which is preliminary data.</text>
</comment>
<evidence type="ECO:0000313" key="9">
    <source>
        <dbReference type="EMBL" id="KRY13262.1"/>
    </source>
</evidence>
<dbReference type="SUPFAM" id="SSF56112">
    <property type="entry name" value="Protein kinase-like (PK-like)"/>
    <property type="match status" value="1"/>
</dbReference>
<feature type="compositionally biased region" description="Basic and acidic residues" evidence="7">
    <location>
        <begin position="36"/>
        <end position="46"/>
    </location>
</feature>
<dbReference type="PROSITE" id="PS50011">
    <property type="entry name" value="PROTEIN_KINASE_DOM"/>
    <property type="match status" value="1"/>
</dbReference>
<dbReference type="GO" id="GO:0004674">
    <property type="term" value="F:protein serine/threonine kinase activity"/>
    <property type="evidence" value="ECO:0007669"/>
    <property type="project" value="UniProtKB-KW"/>
</dbReference>
<proteinExistence type="inferred from homology"/>
<dbReference type="GO" id="GO:0005524">
    <property type="term" value="F:ATP binding"/>
    <property type="evidence" value="ECO:0007669"/>
    <property type="project" value="UniProtKB-KW"/>
</dbReference>
<evidence type="ECO:0000313" key="10">
    <source>
        <dbReference type="Proteomes" id="UP000054783"/>
    </source>
</evidence>
<dbReference type="InterPro" id="IPR011009">
    <property type="entry name" value="Kinase-like_dom_sf"/>
</dbReference>
<evidence type="ECO:0000256" key="4">
    <source>
        <dbReference type="ARBA" id="ARBA00022741"/>
    </source>
</evidence>
<keyword evidence="2" id="KW-0723">Serine/threonine-protein kinase</keyword>
<evidence type="ECO:0000256" key="7">
    <source>
        <dbReference type="SAM" id="MobiDB-lite"/>
    </source>
</evidence>
<keyword evidence="4" id="KW-0547">Nucleotide-binding</keyword>
<dbReference type="OrthoDB" id="5794026at2759"/>